<gene>
    <name evidence="2" type="ORF">PIBRA_LOCUS253</name>
</gene>
<proteinExistence type="predicted"/>
<protein>
    <submittedName>
        <fullName evidence="2">Uncharacterized protein</fullName>
    </submittedName>
</protein>
<organism evidence="2 3">
    <name type="scientific">Pieris brassicae</name>
    <name type="common">White butterfly</name>
    <name type="synonym">Large white butterfly</name>
    <dbReference type="NCBI Taxonomy" id="7116"/>
    <lineage>
        <taxon>Eukaryota</taxon>
        <taxon>Metazoa</taxon>
        <taxon>Ecdysozoa</taxon>
        <taxon>Arthropoda</taxon>
        <taxon>Hexapoda</taxon>
        <taxon>Insecta</taxon>
        <taxon>Pterygota</taxon>
        <taxon>Neoptera</taxon>
        <taxon>Endopterygota</taxon>
        <taxon>Lepidoptera</taxon>
        <taxon>Glossata</taxon>
        <taxon>Ditrysia</taxon>
        <taxon>Papilionoidea</taxon>
        <taxon>Pieridae</taxon>
        <taxon>Pierinae</taxon>
        <taxon>Pieris</taxon>
    </lineage>
</organism>
<keyword evidence="3" id="KW-1185">Reference proteome</keyword>
<sequence length="92" mass="10571">MKKHRHNVGRQWKAVKNHNNNNDNNVRCYNKELRHCAGHGSKGRGDRYDGLSVDSVRDPLSGAQRPRRPDRPFIAASANQLHSNKLVFISHY</sequence>
<dbReference type="AlphaFoldDB" id="A0A9P0WTV5"/>
<reference evidence="2" key="1">
    <citation type="submission" date="2022-05" db="EMBL/GenBank/DDBJ databases">
        <authorList>
            <person name="Okamura Y."/>
        </authorList>
    </citation>
    <scope>NUCLEOTIDE SEQUENCE</scope>
</reference>
<dbReference type="EMBL" id="CALOZG010000001">
    <property type="protein sequence ID" value="CAH3841081.1"/>
    <property type="molecule type" value="Genomic_DNA"/>
</dbReference>
<evidence type="ECO:0000256" key="1">
    <source>
        <dbReference type="SAM" id="MobiDB-lite"/>
    </source>
</evidence>
<comment type="caution">
    <text evidence="2">The sequence shown here is derived from an EMBL/GenBank/DDBJ whole genome shotgun (WGS) entry which is preliminary data.</text>
</comment>
<dbReference type="Proteomes" id="UP001152562">
    <property type="component" value="Unassembled WGS sequence"/>
</dbReference>
<feature type="region of interest" description="Disordered" evidence="1">
    <location>
        <begin position="1"/>
        <end position="25"/>
    </location>
</feature>
<accession>A0A9P0WTV5</accession>
<evidence type="ECO:0000313" key="3">
    <source>
        <dbReference type="Proteomes" id="UP001152562"/>
    </source>
</evidence>
<name>A0A9P0WTV5_PIEBR</name>
<evidence type="ECO:0000313" key="2">
    <source>
        <dbReference type="EMBL" id="CAH3841081.1"/>
    </source>
</evidence>
<feature type="region of interest" description="Disordered" evidence="1">
    <location>
        <begin position="37"/>
        <end position="76"/>
    </location>
</feature>
<feature type="compositionally biased region" description="Basic residues" evidence="1">
    <location>
        <begin position="1"/>
        <end position="16"/>
    </location>
</feature>